<proteinExistence type="predicted"/>
<dbReference type="InterPro" id="IPR007125">
    <property type="entry name" value="H2A/H2B/H3"/>
</dbReference>
<protein>
    <submittedName>
        <fullName evidence="4">Histone H2A/H2B/H3 domain-containing protein</fullName>
    </submittedName>
    <submittedName>
        <fullName evidence="3">Histone domain-containing protein</fullName>
    </submittedName>
</protein>
<evidence type="ECO:0000313" key="2">
    <source>
        <dbReference type="Proteomes" id="UP000035681"/>
    </source>
</evidence>
<evidence type="ECO:0000313" key="4">
    <source>
        <dbReference type="WBParaSite" id="TCONS_00001430.p1"/>
    </source>
</evidence>
<organism evidence="3">
    <name type="scientific">Strongyloides stercoralis</name>
    <name type="common">Threadworm</name>
    <dbReference type="NCBI Taxonomy" id="6248"/>
    <lineage>
        <taxon>Eukaryota</taxon>
        <taxon>Metazoa</taxon>
        <taxon>Ecdysozoa</taxon>
        <taxon>Nematoda</taxon>
        <taxon>Chromadorea</taxon>
        <taxon>Rhabditida</taxon>
        <taxon>Tylenchina</taxon>
        <taxon>Panagrolaimomorpha</taxon>
        <taxon>Strongyloidoidea</taxon>
        <taxon>Strongyloididae</taxon>
        <taxon>Strongyloides</taxon>
    </lineage>
</organism>
<dbReference type="Gene3D" id="1.10.20.10">
    <property type="entry name" value="Histone, subunit A"/>
    <property type="match status" value="1"/>
</dbReference>
<evidence type="ECO:0000313" key="3">
    <source>
        <dbReference type="WBParaSite" id="SSTP_0000282100.1"/>
    </source>
</evidence>
<dbReference type="GO" id="GO:0046982">
    <property type="term" value="F:protein heterodimerization activity"/>
    <property type="evidence" value="ECO:0007669"/>
    <property type="project" value="InterPro"/>
</dbReference>
<dbReference type="SUPFAM" id="SSF47113">
    <property type="entry name" value="Histone-fold"/>
    <property type="match status" value="1"/>
</dbReference>
<sequence>MGKRKSVVSFRKSSTVGSGSFDDNNNITILKTPQNSIIKKKRKKVEESFDIPRKRIWIITKEILQEMEKDKITIGKEAMDIIHLLAEKHLVKYFKMANVASQFRGSNLIQPRDTHLCRKVLEENIRGDL</sequence>
<dbReference type="AlphaFoldDB" id="A0A0K0E004"/>
<dbReference type="WBParaSite" id="TCONS_00001430.p1">
    <property type="protein sequence ID" value="TCONS_00001430.p1"/>
    <property type="gene ID" value="XLOC_001315"/>
</dbReference>
<dbReference type="GO" id="GO:0003677">
    <property type="term" value="F:DNA binding"/>
    <property type="evidence" value="ECO:0007669"/>
    <property type="project" value="InterPro"/>
</dbReference>
<reference evidence="3" key="1">
    <citation type="submission" date="2015-08" db="UniProtKB">
        <authorList>
            <consortium name="WormBaseParasite"/>
        </authorList>
    </citation>
    <scope>IDENTIFICATION</scope>
</reference>
<dbReference type="Pfam" id="PF00125">
    <property type="entry name" value="Histone"/>
    <property type="match status" value="1"/>
</dbReference>
<evidence type="ECO:0000259" key="1">
    <source>
        <dbReference type="Pfam" id="PF00125"/>
    </source>
</evidence>
<dbReference type="InterPro" id="IPR009072">
    <property type="entry name" value="Histone-fold"/>
</dbReference>
<dbReference type="WBParaSite" id="SSTP_0000282100.1">
    <property type="protein sequence ID" value="SSTP_0000282100.1"/>
    <property type="gene ID" value="SSTP_0000282100"/>
</dbReference>
<accession>A0A0K0E004</accession>
<keyword evidence="2" id="KW-1185">Reference proteome</keyword>
<feature type="domain" description="Core Histone H2A/H2B/H3" evidence="1">
    <location>
        <begin position="39"/>
        <end position="119"/>
    </location>
</feature>
<dbReference type="Proteomes" id="UP000035681">
    <property type="component" value="Unplaced"/>
</dbReference>
<name>A0A0K0E004_STRER</name>